<evidence type="ECO:0000313" key="9">
    <source>
        <dbReference type="EMBL" id="MBB6058761.1"/>
    </source>
</evidence>
<dbReference type="GO" id="GO:0016787">
    <property type="term" value="F:hydrolase activity"/>
    <property type="evidence" value="ECO:0007669"/>
    <property type="project" value="UniProtKB-KW"/>
</dbReference>
<evidence type="ECO:0000256" key="2">
    <source>
        <dbReference type="ARBA" id="ARBA00022722"/>
    </source>
</evidence>
<keyword evidence="9" id="KW-0255">Endonuclease</keyword>
<evidence type="ECO:0000256" key="5">
    <source>
        <dbReference type="ARBA" id="ARBA00022801"/>
    </source>
</evidence>
<sequence length="775" mass="81979">MKHFFAWLAGVALGLSSAAAQTLPAAPPTTLQGQDLKTWLRQNWYDGKRIELSYNAARGRMYNYVDNQNGKVVCVYSGYTENAPLDSSSTNPGVVTRINCEHTVPQSWFDEVVRMRSDIHHLFPTYDTWNSNRGSDPFAEIPDAQTRLWMRNNQSQTSIPTANINEYSEDTDTQFEPREDHKGNLARAIFYFYTMHQNEKFDAGKEVITAAANLQTLYQWHLADPVDARERERNRRAAKSQGNFNPYITYPDLVARAWGFQVLPTFFFATATGSAPEGNTGTSTYTATVSVTPAPTAPLTVEVALDAATSTATAGQDFAFASPQTLTFAAGQTSQTVTVTLNGDTQPEANETVVLTLRNPAEGGAVGGPASHELTVTNDDGPAPTITFASASGSLPEGEAGTSSTYSVNVTLSGSAPTAAVTVPVSVSTTGTTATSPADYILTTTSLTFAAGQASQTQTVTLTVVGDAQPEPNETLRLVLGAPTTGGAVLGAPAAHVLTIQNDDQAPVGSPCTDLFFSEYVEGVAGNTKVLEIFNPSPAAVSLEGMQVRLYAPGSTTPSQTATLSGIIAPGDVYVIANTGVTSSVVQAQTDLQSGVGFFNGPHAIGLFSDADTLDVIGVIGQTPANNAWTVPGGSTRDNTLVRKPTVSRGQARWSQAQDGWQALGADVYTNVGTHISNCTTVTGTATAAPLNMGIELFPNPAAGQVQLRLPELRGRQDAVISFYNPLGQLVLTRTQALGGAETATLDVRTLANGLYSVRVLAGGVRYSSRVAVQH</sequence>
<evidence type="ECO:0000256" key="6">
    <source>
        <dbReference type="ARBA" id="ARBA00022837"/>
    </source>
</evidence>
<dbReference type="InterPro" id="IPR038081">
    <property type="entry name" value="CalX-like_sf"/>
</dbReference>
<dbReference type="Proteomes" id="UP000532746">
    <property type="component" value="Unassembled WGS sequence"/>
</dbReference>
<comment type="similarity">
    <text evidence="1">Belongs to the EndA/NucM nuclease family.</text>
</comment>
<keyword evidence="2" id="KW-0540">Nuclease</keyword>
<feature type="signal peptide" evidence="7">
    <location>
        <begin position="1"/>
        <end position="20"/>
    </location>
</feature>
<dbReference type="Pfam" id="PF18962">
    <property type="entry name" value="Por_Secre_tail"/>
    <property type="match status" value="1"/>
</dbReference>
<dbReference type="InterPro" id="IPR026444">
    <property type="entry name" value="Secre_tail"/>
</dbReference>
<evidence type="ECO:0000256" key="1">
    <source>
        <dbReference type="ARBA" id="ARBA00006429"/>
    </source>
</evidence>
<reference evidence="9 10" key="1">
    <citation type="submission" date="2020-08" db="EMBL/GenBank/DDBJ databases">
        <title>Genomic Encyclopedia of Type Strains, Phase IV (KMG-IV): sequencing the most valuable type-strain genomes for metagenomic binning, comparative biology and taxonomic classification.</title>
        <authorList>
            <person name="Goeker M."/>
        </authorList>
    </citation>
    <scope>NUCLEOTIDE SEQUENCE [LARGE SCALE GENOMIC DNA]</scope>
    <source>
        <strain evidence="9 10">DSM 26718</strain>
    </source>
</reference>
<dbReference type="SUPFAM" id="SSF54060">
    <property type="entry name" value="His-Me finger endonucleases"/>
    <property type="match status" value="1"/>
</dbReference>
<dbReference type="RefSeq" id="WP_183403063.1">
    <property type="nucleotide sequence ID" value="NZ_JACHGG010000002.1"/>
</dbReference>
<dbReference type="GO" id="GO:0016020">
    <property type="term" value="C:membrane"/>
    <property type="evidence" value="ECO:0007669"/>
    <property type="project" value="InterPro"/>
</dbReference>
<dbReference type="GO" id="GO:0004519">
    <property type="term" value="F:endonuclease activity"/>
    <property type="evidence" value="ECO:0007669"/>
    <property type="project" value="UniProtKB-KW"/>
</dbReference>
<feature type="chain" id="PRO_5030759279" evidence="7">
    <location>
        <begin position="21"/>
        <end position="775"/>
    </location>
</feature>
<dbReference type="InterPro" id="IPR003644">
    <property type="entry name" value="Calx_beta"/>
</dbReference>
<dbReference type="PROSITE" id="PS51841">
    <property type="entry name" value="LTD"/>
    <property type="match status" value="1"/>
</dbReference>
<evidence type="ECO:0000256" key="7">
    <source>
        <dbReference type="SAM" id="SignalP"/>
    </source>
</evidence>
<dbReference type="SUPFAM" id="SSF141072">
    <property type="entry name" value="CalX-like"/>
    <property type="match status" value="2"/>
</dbReference>
<dbReference type="Pfam" id="PF00932">
    <property type="entry name" value="LTD"/>
    <property type="match status" value="1"/>
</dbReference>
<protein>
    <submittedName>
        <fullName evidence="9">Endonuclease I</fullName>
    </submittedName>
</protein>
<dbReference type="InterPro" id="IPR001322">
    <property type="entry name" value="Lamin_tail_dom"/>
</dbReference>
<dbReference type="PANTHER" id="PTHR33607">
    <property type="entry name" value="ENDONUCLEASE-1"/>
    <property type="match status" value="1"/>
</dbReference>
<organism evidence="9 10">
    <name type="scientific">Hymenobacter luteus</name>
    <dbReference type="NCBI Taxonomy" id="1411122"/>
    <lineage>
        <taxon>Bacteria</taxon>
        <taxon>Pseudomonadati</taxon>
        <taxon>Bacteroidota</taxon>
        <taxon>Cytophagia</taxon>
        <taxon>Cytophagales</taxon>
        <taxon>Hymenobacteraceae</taxon>
        <taxon>Hymenobacter</taxon>
    </lineage>
</organism>
<dbReference type="AlphaFoldDB" id="A0A7W9WBW5"/>
<gene>
    <name evidence="9" type="ORF">HNQ93_001607</name>
</gene>
<dbReference type="GO" id="GO:0007154">
    <property type="term" value="P:cell communication"/>
    <property type="evidence" value="ECO:0007669"/>
    <property type="project" value="InterPro"/>
</dbReference>
<dbReference type="EMBL" id="JACHGG010000002">
    <property type="protein sequence ID" value="MBB6058761.1"/>
    <property type="molecule type" value="Genomic_DNA"/>
</dbReference>
<evidence type="ECO:0000313" key="10">
    <source>
        <dbReference type="Proteomes" id="UP000532746"/>
    </source>
</evidence>
<keyword evidence="10" id="KW-1185">Reference proteome</keyword>
<keyword evidence="5" id="KW-0378">Hydrolase</keyword>
<evidence type="ECO:0000256" key="3">
    <source>
        <dbReference type="ARBA" id="ARBA00022729"/>
    </source>
</evidence>
<dbReference type="Pfam" id="PF03160">
    <property type="entry name" value="Calx-beta"/>
    <property type="match status" value="2"/>
</dbReference>
<accession>A0A7W9WBW5</accession>
<dbReference type="Gene3D" id="2.60.40.2030">
    <property type="match status" value="2"/>
</dbReference>
<keyword evidence="6" id="KW-0106">Calcium</keyword>
<dbReference type="NCBIfam" id="TIGR04183">
    <property type="entry name" value="Por_Secre_tail"/>
    <property type="match status" value="1"/>
</dbReference>
<comment type="caution">
    <text evidence="9">The sequence shown here is derived from an EMBL/GenBank/DDBJ whole genome shotgun (WGS) entry which is preliminary data.</text>
</comment>
<dbReference type="PANTHER" id="PTHR33607:SF2">
    <property type="entry name" value="ENDONUCLEASE-1"/>
    <property type="match status" value="1"/>
</dbReference>
<feature type="domain" description="LTD" evidence="8">
    <location>
        <begin position="508"/>
        <end position="769"/>
    </location>
</feature>
<proteinExistence type="inferred from homology"/>
<dbReference type="InterPro" id="IPR044925">
    <property type="entry name" value="His-Me_finger_sf"/>
</dbReference>
<evidence type="ECO:0000256" key="4">
    <source>
        <dbReference type="ARBA" id="ARBA00022737"/>
    </source>
</evidence>
<name>A0A7W9WBW5_9BACT</name>
<evidence type="ECO:0000259" key="8">
    <source>
        <dbReference type="PROSITE" id="PS51841"/>
    </source>
</evidence>
<keyword evidence="4" id="KW-0677">Repeat</keyword>
<keyword evidence="3 7" id="KW-0732">Signal</keyword>
<dbReference type="Pfam" id="PF04231">
    <property type="entry name" value="Endonuclease_1"/>
    <property type="match status" value="1"/>
</dbReference>
<dbReference type="InterPro" id="IPR007346">
    <property type="entry name" value="Endonuclease-I"/>
</dbReference>